<evidence type="ECO:0000313" key="2">
    <source>
        <dbReference type="Proteomes" id="UP001153954"/>
    </source>
</evidence>
<sequence length="82" mass="9596">MQNSQLKEVDHFKYLGSIISKDGSIDADVTHRINTGWMREAIWRAMRQPNALNKDLKDAQINKDTTQDRAAWKRMIRRADPK</sequence>
<dbReference type="AlphaFoldDB" id="A0AAU9UGL4"/>
<name>A0AAU9UGL4_EUPED</name>
<evidence type="ECO:0000313" key="1">
    <source>
        <dbReference type="EMBL" id="CAH2098202.1"/>
    </source>
</evidence>
<dbReference type="Proteomes" id="UP001153954">
    <property type="component" value="Unassembled WGS sequence"/>
</dbReference>
<reference evidence="1" key="1">
    <citation type="submission" date="2022-03" db="EMBL/GenBank/DDBJ databases">
        <authorList>
            <person name="Tunstrom K."/>
        </authorList>
    </citation>
    <scope>NUCLEOTIDE SEQUENCE</scope>
</reference>
<proteinExistence type="predicted"/>
<protein>
    <submittedName>
        <fullName evidence="1">Uncharacterized protein</fullName>
    </submittedName>
</protein>
<comment type="caution">
    <text evidence="1">The sequence shown here is derived from an EMBL/GenBank/DDBJ whole genome shotgun (WGS) entry which is preliminary data.</text>
</comment>
<keyword evidence="2" id="KW-1185">Reference proteome</keyword>
<accession>A0AAU9UGL4</accession>
<dbReference type="EMBL" id="CAKOGL010000019">
    <property type="protein sequence ID" value="CAH2098202.1"/>
    <property type="molecule type" value="Genomic_DNA"/>
</dbReference>
<organism evidence="1 2">
    <name type="scientific">Euphydryas editha</name>
    <name type="common">Edith's checkerspot</name>
    <dbReference type="NCBI Taxonomy" id="104508"/>
    <lineage>
        <taxon>Eukaryota</taxon>
        <taxon>Metazoa</taxon>
        <taxon>Ecdysozoa</taxon>
        <taxon>Arthropoda</taxon>
        <taxon>Hexapoda</taxon>
        <taxon>Insecta</taxon>
        <taxon>Pterygota</taxon>
        <taxon>Neoptera</taxon>
        <taxon>Endopterygota</taxon>
        <taxon>Lepidoptera</taxon>
        <taxon>Glossata</taxon>
        <taxon>Ditrysia</taxon>
        <taxon>Papilionoidea</taxon>
        <taxon>Nymphalidae</taxon>
        <taxon>Nymphalinae</taxon>
        <taxon>Euphydryas</taxon>
    </lineage>
</organism>
<gene>
    <name evidence="1" type="ORF">EEDITHA_LOCUS13344</name>
</gene>